<evidence type="ECO:0000313" key="2">
    <source>
        <dbReference type="EMBL" id="SMX24488.1"/>
    </source>
</evidence>
<dbReference type="OrthoDB" id="9865713at2"/>
<sequence length="191" mass="20840">MVLTSFVRLVIIAGIGTSLNQAVAQDAPPLVPNEEGVIFQIGKDDKFRIEFNPGGWRGVEEFECTVGIDYDAARFPTRLSAKHAADYYDSSTVQRVKINFNLAEDQEGVVFSVARFGIETSVVRFDEAPPVIVTTDMMAPPSAEDVWGRFDLPLGTVSAGTHQIELSVLNDERGTGRHSLDVIVLTTGKPN</sequence>
<dbReference type="RefSeq" id="WP_093974436.1">
    <property type="nucleotide sequence ID" value="NZ_FXXQ01000008.1"/>
</dbReference>
<evidence type="ECO:0000313" key="3">
    <source>
        <dbReference type="Proteomes" id="UP000201838"/>
    </source>
</evidence>
<name>A0A238J1A4_9RHOB</name>
<feature type="chain" id="PRO_5012037099" evidence="1">
    <location>
        <begin position="25"/>
        <end position="191"/>
    </location>
</feature>
<keyword evidence="3" id="KW-1185">Reference proteome</keyword>
<protein>
    <submittedName>
        <fullName evidence="2">Uncharacterized protein</fullName>
    </submittedName>
</protein>
<organism evidence="2 3">
    <name type="scientific">Boseongicola aestuarii</name>
    <dbReference type="NCBI Taxonomy" id="1470561"/>
    <lineage>
        <taxon>Bacteria</taxon>
        <taxon>Pseudomonadati</taxon>
        <taxon>Pseudomonadota</taxon>
        <taxon>Alphaproteobacteria</taxon>
        <taxon>Rhodobacterales</taxon>
        <taxon>Paracoccaceae</taxon>
        <taxon>Boseongicola</taxon>
    </lineage>
</organism>
<dbReference type="AlphaFoldDB" id="A0A238J1A4"/>
<dbReference type="Proteomes" id="UP000201838">
    <property type="component" value="Unassembled WGS sequence"/>
</dbReference>
<proteinExistence type="predicted"/>
<evidence type="ECO:0000256" key="1">
    <source>
        <dbReference type="SAM" id="SignalP"/>
    </source>
</evidence>
<reference evidence="2 3" key="1">
    <citation type="submission" date="2017-05" db="EMBL/GenBank/DDBJ databases">
        <authorList>
            <person name="Song R."/>
            <person name="Chenine A.L."/>
            <person name="Ruprecht R.M."/>
        </authorList>
    </citation>
    <scope>NUCLEOTIDE SEQUENCE [LARGE SCALE GENOMIC DNA]</scope>
    <source>
        <strain evidence="2 3">CECT 8489</strain>
    </source>
</reference>
<accession>A0A238J1A4</accession>
<dbReference type="EMBL" id="FXXQ01000008">
    <property type="protein sequence ID" value="SMX24488.1"/>
    <property type="molecule type" value="Genomic_DNA"/>
</dbReference>
<keyword evidence="1" id="KW-0732">Signal</keyword>
<feature type="signal peptide" evidence="1">
    <location>
        <begin position="1"/>
        <end position="24"/>
    </location>
</feature>
<gene>
    <name evidence="2" type="ORF">BOA8489_02614</name>
</gene>